<protein>
    <submittedName>
        <fullName evidence="3">Copper amine oxidase</fullName>
    </submittedName>
</protein>
<dbReference type="PANTHER" id="PTHR40446:SF2">
    <property type="entry name" value="N-ACETYLGLUCOSAMINE-1-PHOSPHODIESTER ALPHA-N-ACETYLGLUCOSAMINIDASE"/>
    <property type="match status" value="1"/>
</dbReference>
<dbReference type="SUPFAM" id="SSF55383">
    <property type="entry name" value="Copper amine oxidase, domain N"/>
    <property type="match status" value="1"/>
</dbReference>
<dbReference type="PANTHER" id="PTHR40446">
    <property type="entry name" value="N-ACETYLGLUCOSAMINE-1-PHOSPHODIESTER ALPHA-N-ACETYLGLUCOSAMINIDASE"/>
    <property type="match status" value="1"/>
</dbReference>
<reference evidence="3 4" key="1">
    <citation type="submission" date="2016-02" db="EMBL/GenBank/DDBJ databases">
        <title>Paenibacillus sp. LPB0068, isolated from Crassostrea gigas.</title>
        <authorList>
            <person name="Shin S.-K."/>
            <person name="Yi H."/>
        </authorList>
    </citation>
    <scope>NUCLEOTIDE SEQUENCE [LARGE SCALE GENOMIC DNA]</scope>
    <source>
        <strain evidence="3 4">LPB0068</strain>
    </source>
</reference>
<evidence type="ECO:0000259" key="2">
    <source>
        <dbReference type="Pfam" id="PF09992"/>
    </source>
</evidence>
<proteinExistence type="predicted"/>
<dbReference type="Pfam" id="PF09992">
    <property type="entry name" value="NAGPA"/>
    <property type="match status" value="1"/>
</dbReference>
<evidence type="ECO:0000259" key="1">
    <source>
        <dbReference type="Pfam" id="PF07833"/>
    </source>
</evidence>
<feature type="domain" description="Copper amine oxidase-like N-terminal" evidence="1">
    <location>
        <begin position="797"/>
        <end position="903"/>
    </location>
</feature>
<dbReference type="Gene3D" id="3.30.457.10">
    <property type="entry name" value="Copper amine oxidase-like, N-terminal domain"/>
    <property type="match status" value="2"/>
</dbReference>
<dbReference type="OrthoDB" id="9809781at2"/>
<accession>A0A167D820</accession>
<dbReference type="AlphaFoldDB" id="A0A167D820"/>
<dbReference type="RefSeq" id="WP_068658803.1">
    <property type="nucleotide sequence ID" value="NZ_CP017770.1"/>
</dbReference>
<keyword evidence="4" id="KW-1185">Reference proteome</keyword>
<dbReference type="InterPro" id="IPR018711">
    <property type="entry name" value="NAGPA"/>
</dbReference>
<dbReference type="InterPro" id="IPR036582">
    <property type="entry name" value="Mao_N_sf"/>
</dbReference>
<dbReference type="Proteomes" id="UP000077134">
    <property type="component" value="Unassembled WGS sequence"/>
</dbReference>
<dbReference type="KEGG" id="pcx:LPB68_14085"/>
<evidence type="ECO:0000313" key="3">
    <source>
        <dbReference type="EMBL" id="OAB74050.1"/>
    </source>
</evidence>
<dbReference type="STRING" id="1763538.LPB68_14085"/>
<dbReference type="Gene3D" id="2.60.40.1080">
    <property type="match status" value="1"/>
</dbReference>
<comment type="caution">
    <text evidence="3">The sequence shown here is derived from an EMBL/GenBank/DDBJ whole genome shotgun (WGS) entry which is preliminary data.</text>
</comment>
<feature type="domain" description="Phosphodiester glycosidase" evidence="2">
    <location>
        <begin position="246"/>
        <end position="431"/>
    </location>
</feature>
<organism evidence="3 4">
    <name type="scientific">Paenibacillus crassostreae</name>
    <dbReference type="NCBI Taxonomy" id="1763538"/>
    <lineage>
        <taxon>Bacteria</taxon>
        <taxon>Bacillati</taxon>
        <taxon>Bacillota</taxon>
        <taxon>Bacilli</taxon>
        <taxon>Bacillales</taxon>
        <taxon>Paenibacillaceae</taxon>
        <taxon>Paenibacillus</taxon>
    </lineage>
</organism>
<sequence>MKRYSQGKKDRLITTTGKKCVIVTIAGLLWIGPVAGSGFPIFNSIQGTVVNAASESVKKISEEIITYGANLYKYQFTTTRSGKQATALADVIRVDLHNSNVKMDVMNGVDGQFTTRQSTQGMANENGAVAAINGDYYITSGPGAQWAPLGGQITDGVLLATPGNLKGMYSFTVSKNGTPMIDEYAFEGTVTAQDGSLFPLSGINKTTYYPEGTSSPFSHVNAMYMYTSNWKSLDRPSDSSTTASEILVQNGVITQISIGAPLTIPVPEDGFILRAHGTASTFAKDHFVIGQPLTVNSSLKSETSGQVVDPTSLQMMIGGHTLLVNGGKASAFTRDVNSIGGYRARTALGYSQDGRYAYLVSVEDNGDSSGMSLSELQKFMVNIGVWKGMNLDGGGSTTMVTRPLAEKNTTLAFNTEYGTTQRSIVNALGVFSTAPQGQLKGLKISGSSNLLIGQEASYTLKGYDTYYNPIDVAQITPSWTSSNGNVAISGGKIIGVQPGTTTVTAISGTTKVSTKVTVLGADELSSLTAGNASGALIAGTTLSIPVTAVTKNGQSIAIPASSLKWEFIGFKGKVEGDNLTVTSVNANAKVGYAVGRYNGFSTVIVLSEAGSNMWENFENVSYPVAFTSNVAQVVGSAVVTQGSGDHSNSKVLSLQYDMTQGIGKMYAYAQLNGTTGKAISAPATSMSVDVLGDKSLNWLRAELVDQSGKTVYVDLAKVIDWEGWKNLNVDLTSLNIQYPAQLKRLYVVNVEEGQDERAMTGVVAFDNIQFTIPSLSSEASLAKATAVMTIGKKSMNVNGDTIAMDVAPIVKDNTTYVPIRFVLDAFGGNANWDAANQRITVIRGGKLLDLTVNKKEFILNGKRFSAVVAPIATQGRTLVPLRLVSEQLGLTVNWNQQAKTITIES</sequence>
<evidence type="ECO:0000313" key="4">
    <source>
        <dbReference type="Proteomes" id="UP000077134"/>
    </source>
</evidence>
<name>A0A167D820_9BACL</name>
<gene>
    <name evidence="3" type="ORF">PNBC_12925</name>
</gene>
<dbReference type="InterPro" id="IPR012854">
    <property type="entry name" value="Cu_amine_oxidase-like_N"/>
</dbReference>
<dbReference type="Pfam" id="PF07833">
    <property type="entry name" value="Cu_amine_oxidN1"/>
    <property type="match status" value="1"/>
</dbReference>
<dbReference type="EMBL" id="LSFN01000016">
    <property type="protein sequence ID" value="OAB74050.1"/>
    <property type="molecule type" value="Genomic_DNA"/>
</dbReference>